<evidence type="ECO:0000313" key="2">
    <source>
        <dbReference type="Proteomes" id="UP000800041"/>
    </source>
</evidence>
<dbReference type="InterPro" id="IPR006771">
    <property type="entry name" value="CetA-like"/>
</dbReference>
<protein>
    <recommendedName>
        <fullName evidence="3">Thaumatin-like protein</fullName>
    </recommendedName>
</protein>
<keyword evidence="2" id="KW-1185">Reference proteome</keyword>
<dbReference type="OrthoDB" id="5144514at2759"/>
<evidence type="ECO:0000313" key="1">
    <source>
        <dbReference type="EMBL" id="KAF1982613.1"/>
    </source>
</evidence>
<name>A0A6G1GNT4_9PEZI</name>
<evidence type="ECO:0008006" key="3">
    <source>
        <dbReference type="Google" id="ProtNLM"/>
    </source>
</evidence>
<proteinExistence type="predicted"/>
<dbReference type="PANTHER" id="PTHR36195">
    <property type="entry name" value="DOMAIN PROTEIN, PUTATIVE (AFU_ORTHOLOGUE AFUA_5G01990)-RELATED-RELATED"/>
    <property type="match status" value="1"/>
</dbReference>
<feature type="non-terminal residue" evidence="1">
    <location>
        <position position="1"/>
    </location>
</feature>
<dbReference type="InterPro" id="IPR037176">
    <property type="entry name" value="Osmotin/thaumatin-like_sf"/>
</dbReference>
<dbReference type="AlphaFoldDB" id="A0A6G1GNT4"/>
<feature type="non-terminal residue" evidence="1">
    <location>
        <position position="144"/>
    </location>
</feature>
<reference evidence="1" key="1">
    <citation type="journal article" date="2020" name="Stud. Mycol.">
        <title>101 Dothideomycetes genomes: a test case for predicting lifestyles and emergence of pathogens.</title>
        <authorList>
            <person name="Haridas S."/>
            <person name="Albert R."/>
            <person name="Binder M."/>
            <person name="Bloem J."/>
            <person name="Labutti K."/>
            <person name="Salamov A."/>
            <person name="Andreopoulos B."/>
            <person name="Baker S."/>
            <person name="Barry K."/>
            <person name="Bills G."/>
            <person name="Bluhm B."/>
            <person name="Cannon C."/>
            <person name="Castanera R."/>
            <person name="Culley D."/>
            <person name="Daum C."/>
            <person name="Ezra D."/>
            <person name="Gonzalez J."/>
            <person name="Henrissat B."/>
            <person name="Kuo A."/>
            <person name="Liang C."/>
            <person name="Lipzen A."/>
            <person name="Lutzoni F."/>
            <person name="Magnuson J."/>
            <person name="Mondo S."/>
            <person name="Nolan M."/>
            <person name="Ohm R."/>
            <person name="Pangilinan J."/>
            <person name="Park H.-J."/>
            <person name="Ramirez L."/>
            <person name="Alfaro M."/>
            <person name="Sun H."/>
            <person name="Tritt A."/>
            <person name="Yoshinaga Y."/>
            <person name="Zwiers L.-H."/>
            <person name="Turgeon B."/>
            <person name="Goodwin S."/>
            <person name="Spatafora J."/>
            <person name="Crous P."/>
            <person name="Grigoriev I."/>
        </authorList>
    </citation>
    <scope>NUCLEOTIDE SEQUENCE</scope>
    <source>
        <strain evidence="1">CBS 113979</strain>
    </source>
</reference>
<accession>A0A6G1GNT4</accession>
<organism evidence="1 2">
    <name type="scientific">Aulographum hederae CBS 113979</name>
    <dbReference type="NCBI Taxonomy" id="1176131"/>
    <lineage>
        <taxon>Eukaryota</taxon>
        <taxon>Fungi</taxon>
        <taxon>Dikarya</taxon>
        <taxon>Ascomycota</taxon>
        <taxon>Pezizomycotina</taxon>
        <taxon>Dothideomycetes</taxon>
        <taxon>Pleosporomycetidae</taxon>
        <taxon>Aulographales</taxon>
        <taxon>Aulographaceae</taxon>
    </lineage>
</organism>
<dbReference type="EMBL" id="ML977182">
    <property type="protein sequence ID" value="KAF1982613.1"/>
    <property type="molecule type" value="Genomic_DNA"/>
</dbReference>
<sequence length="144" mass="15228">ASAGGFAAIKNKCDFDVHVWSVSADGASSATTISKNGGSYKESYKKPSVGGMSLKLSPSNPMGAVTQFEYTLADQIFYDISDIDCVQNGNCPFYEYGLYLDSAPGCPNVTCAAGIDKCPEAYNLPDDIRTSACQASADLTLYLC</sequence>
<dbReference type="SUPFAM" id="SSF49870">
    <property type="entry name" value="Osmotin, thaumatin-like protein"/>
    <property type="match status" value="1"/>
</dbReference>
<dbReference type="Pfam" id="PF04681">
    <property type="entry name" value="Bys1"/>
    <property type="match status" value="1"/>
</dbReference>
<gene>
    <name evidence="1" type="ORF">K402DRAFT_302039</name>
</gene>
<dbReference type="Proteomes" id="UP000800041">
    <property type="component" value="Unassembled WGS sequence"/>
</dbReference>
<dbReference type="PANTHER" id="PTHR36195:SF6">
    <property type="entry name" value="SECRETED THAUMATIN-LIKE PROTEIN CALA"/>
    <property type="match status" value="1"/>
</dbReference>